<protein>
    <submittedName>
        <fullName evidence="9">Methyl-accepting chemotaxis protein</fullName>
    </submittedName>
</protein>
<organism evidence="9 10">
    <name type="scientific">Phormidium yuhuli AB48</name>
    <dbReference type="NCBI Taxonomy" id="2940671"/>
    <lineage>
        <taxon>Bacteria</taxon>
        <taxon>Bacillati</taxon>
        <taxon>Cyanobacteriota</taxon>
        <taxon>Cyanophyceae</taxon>
        <taxon>Oscillatoriophycideae</taxon>
        <taxon>Oscillatoriales</taxon>
        <taxon>Oscillatoriaceae</taxon>
        <taxon>Phormidium</taxon>
        <taxon>Phormidium yuhuli</taxon>
    </lineage>
</organism>
<evidence type="ECO:0000259" key="7">
    <source>
        <dbReference type="PROSITE" id="PS50111"/>
    </source>
</evidence>
<feature type="compositionally biased region" description="Basic and acidic residues" evidence="5">
    <location>
        <begin position="1"/>
        <end position="12"/>
    </location>
</feature>
<dbReference type="PANTHER" id="PTHR32089:SF114">
    <property type="entry name" value="METHYL-ACCEPTING CHEMOTAXIS PROTEIN MCPB"/>
    <property type="match status" value="1"/>
</dbReference>
<dbReference type="InterPro" id="IPR004090">
    <property type="entry name" value="Chemotax_Me-accpt_rcpt"/>
</dbReference>
<dbReference type="Pfam" id="PF00015">
    <property type="entry name" value="MCPsignal"/>
    <property type="match status" value="1"/>
</dbReference>
<comment type="similarity">
    <text evidence="2">Belongs to the methyl-accepting chemotaxis (MCP) protein family.</text>
</comment>
<dbReference type="SMART" id="SM00304">
    <property type="entry name" value="HAMP"/>
    <property type="match status" value="2"/>
</dbReference>
<reference evidence="9" key="1">
    <citation type="submission" date="2022-06" db="EMBL/GenBank/DDBJ databases">
        <title>Genome sequence of Phormidium yuhuli AB48 isolated from an industrial photobioreactor environment.</title>
        <authorList>
            <person name="Qiu Y."/>
            <person name="Noonan A.J.C."/>
            <person name="Dofher K."/>
            <person name="Koch M."/>
            <person name="Kieft B."/>
            <person name="Lin X."/>
            <person name="Ziels R.M."/>
            <person name="Hallam S.J."/>
        </authorList>
    </citation>
    <scope>NUCLEOTIDE SEQUENCE</scope>
    <source>
        <strain evidence="9">AB48</strain>
    </source>
</reference>
<evidence type="ECO:0000256" key="4">
    <source>
        <dbReference type="SAM" id="Coils"/>
    </source>
</evidence>
<keyword evidence="4" id="KW-0175">Coiled coil</keyword>
<dbReference type="PANTHER" id="PTHR32089">
    <property type="entry name" value="METHYL-ACCEPTING CHEMOTAXIS PROTEIN MCPB"/>
    <property type="match status" value="1"/>
</dbReference>
<feature type="transmembrane region" description="Helical" evidence="6">
    <location>
        <begin position="184"/>
        <end position="205"/>
    </location>
</feature>
<feature type="coiled-coil region" evidence="4">
    <location>
        <begin position="351"/>
        <end position="392"/>
    </location>
</feature>
<evidence type="ECO:0000313" key="9">
    <source>
        <dbReference type="EMBL" id="USR93055.1"/>
    </source>
</evidence>
<feature type="transmembrane region" description="Helical" evidence="6">
    <location>
        <begin position="121"/>
        <end position="143"/>
    </location>
</feature>
<evidence type="ECO:0000256" key="5">
    <source>
        <dbReference type="SAM" id="MobiDB-lite"/>
    </source>
</evidence>
<feature type="region of interest" description="Disordered" evidence="5">
    <location>
        <begin position="59"/>
        <end position="96"/>
    </location>
</feature>
<evidence type="ECO:0000256" key="3">
    <source>
        <dbReference type="PROSITE-ProRule" id="PRU00284"/>
    </source>
</evidence>
<dbReference type="PROSITE" id="PS50111">
    <property type="entry name" value="CHEMOTAXIS_TRANSDUC_2"/>
    <property type="match status" value="1"/>
</dbReference>
<feature type="domain" description="Methyl-accepting transducer" evidence="7">
    <location>
        <begin position="336"/>
        <end position="590"/>
    </location>
</feature>
<evidence type="ECO:0000313" key="10">
    <source>
        <dbReference type="Proteomes" id="UP001056708"/>
    </source>
</evidence>
<gene>
    <name evidence="9" type="ORF">NEA10_10190</name>
</gene>
<dbReference type="SUPFAM" id="SSF58104">
    <property type="entry name" value="Methyl-accepting chemotaxis protein (MCP) signaling domain"/>
    <property type="match status" value="1"/>
</dbReference>
<evidence type="ECO:0000256" key="2">
    <source>
        <dbReference type="ARBA" id="ARBA00029447"/>
    </source>
</evidence>
<evidence type="ECO:0000256" key="6">
    <source>
        <dbReference type="SAM" id="Phobius"/>
    </source>
</evidence>
<keyword evidence="6" id="KW-1133">Transmembrane helix</keyword>
<dbReference type="InterPro" id="IPR003660">
    <property type="entry name" value="HAMP_dom"/>
</dbReference>
<keyword evidence="10" id="KW-1185">Reference proteome</keyword>
<dbReference type="InterPro" id="IPR004089">
    <property type="entry name" value="MCPsignal_dom"/>
</dbReference>
<evidence type="ECO:0000259" key="8">
    <source>
        <dbReference type="PROSITE" id="PS50885"/>
    </source>
</evidence>
<feature type="region of interest" description="Disordered" evidence="5">
    <location>
        <begin position="1"/>
        <end position="20"/>
    </location>
</feature>
<dbReference type="Proteomes" id="UP001056708">
    <property type="component" value="Chromosome"/>
</dbReference>
<keyword evidence="6" id="KW-0812">Transmembrane</keyword>
<keyword evidence="6" id="KW-0472">Membrane</keyword>
<proteinExistence type="inferred from homology"/>
<accession>A0ABY5AW11</accession>
<dbReference type="SMART" id="SM00283">
    <property type="entry name" value="MA"/>
    <property type="match status" value="1"/>
</dbReference>
<name>A0ABY5AW11_9CYAN</name>
<sequence>MAQPDSDLRPNMDPDTVSSTHSLDLLDLLLKANKFEQNGDVEQARELYRQIIDQDPDGVWGQSARKALGDSPHGDEPADTRFGENNPLSSPPTVAPVVSHSLSMASPSRSKRRGLSLGAKLQLMAIAAAIIPLASAGLASLWLSRDAQDPLGDPFNSSLEDLPLDRQLEEQLEPSPLPSGHRSLLIWLLGGGSAFITLGLILPYVHRWGQQLGAIADYSTAVNQDNPLARLDLTPGDNEIGVIVEQIREMIDRLTYQGERVKQLERQRDRDHYQQQQHKQRLQQQAMDLLERLETTRRGNLTSQAPLSDGAMGAIADAYNATLGTLRRSISQISQVSDRLQNQGQTSHLGIQTLLAQVKQECQDLEQAQQDIRALSANLRQLSQNQEEIRLLAQDISQTVAEGAQEGSEAVTSIDALRSTVANSSKKAKRLAESAQEVSQILTVVFGISERANLLAFNAAIEAARAGERGAGFRQVADDVRGLAVQIGESTADIEQLINGIQQETAEVLDVLEAGTSTVVKSTRCVQQTQTRLQQVLALSHTIDTTLDPGSNRQPSEIHQEGAIISVMDSLYRESLSTVEEAGQVEGDLQQLLEDIEILKSAVAKFQIESS</sequence>
<dbReference type="PRINTS" id="PR00260">
    <property type="entry name" value="CHEMTRNSDUCR"/>
</dbReference>
<dbReference type="Gene3D" id="1.10.287.950">
    <property type="entry name" value="Methyl-accepting chemotaxis protein"/>
    <property type="match status" value="1"/>
</dbReference>
<evidence type="ECO:0000256" key="1">
    <source>
        <dbReference type="ARBA" id="ARBA00023224"/>
    </source>
</evidence>
<dbReference type="PROSITE" id="PS50885">
    <property type="entry name" value="HAMP"/>
    <property type="match status" value="1"/>
</dbReference>
<feature type="coiled-coil region" evidence="4">
    <location>
        <begin position="582"/>
        <end position="609"/>
    </location>
</feature>
<dbReference type="EMBL" id="CP098611">
    <property type="protein sequence ID" value="USR93055.1"/>
    <property type="molecule type" value="Genomic_DNA"/>
</dbReference>
<dbReference type="RefSeq" id="WP_252665229.1">
    <property type="nucleotide sequence ID" value="NZ_CP098611.1"/>
</dbReference>
<feature type="compositionally biased region" description="Basic and acidic residues" evidence="5">
    <location>
        <begin position="72"/>
        <end position="82"/>
    </location>
</feature>
<feature type="domain" description="HAMP" evidence="8">
    <location>
        <begin position="280"/>
        <end position="331"/>
    </location>
</feature>
<keyword evidence="1 3" id="KW-0807">Transducer</keyword>